<gene>
    <name evidence="1" type="ORF">L6164_002330</name>
</gene>
<evidence type="ECO:0000313" key="2">
    <source>
        <dbReference type="Proteomes" id="UP000828941"/>
    </source>
</evidence>
<reference evidence="1 2" key="1">
    <citation type="journal article" date="2022" name="DNA Res.">
        <title>Chromosomal-level genome assembly of the orchid tree Bauhinia variegata (Leguminosae; Cercidoideae) supports the allotetraploid origin hypothesis of Bauhinia.</title>
        <authorList>
            <person name="Zhong Y."/>
            <person name="Chen Y."/>
            <person name="Zheng D."/>
            <person name="Pang J."/>
            <person name="Liu Y."/>
            <person name="Luo S."/>
            <person name="Meng S."/>
            <person name="Qian L."/>
            <person name="Wei D."/>
            <person name="Dai S."/>
            <person name="Zhou R."/>
        </authorList>
    </citation>
    <scope>NUCLEOTIDE SEQUENCE [LARGE SCALE GENOMIC DNA]</scope>
    <source>
        <strain evidence="1">BV-YZ2020</strain>
    </source>
</reference>
<organism evidence="1 2">
    <name type="scientific">Bauhinia variegata</name>
    <name type="common">Purple orchid tree</name>
    <name type="synonym">Phanera variegata</name>
    <dbReference type="NCBI Taxonomy" id="167791"/>
    <lineage>
        <taxon>Eukaryota</taxon>
        <taxon>Viridiplantae</taxon>
        <taxon>Streptophyta</taxon>
        <taxon>Embryophyta</taxon>
        <taxon>Tracheophyta</taxon>
        <taxon>Spermatophyta</taxon>
        <taxon>Magnoliopsida</taxon>
        <taxon>eudicotyledons</taxon>
        <taxon>Gunneridae</taxon>
        <taxon>Pentapetalae</taxon>
        <taxon>rosids</taxon>
        <taxon>fabids</taxon>
        <taxon>Fabales</taxon>
        <taxon>Fabaceae</taxon>
        <taxon>Cercidoideae</taxon>
        <taxon>Cercideae</taxon>
        <taxon>Bauhiniinae</taxon>
        <taxon>Bauhinia</taxon>
    </lineage>
</organism>
<keyword evidence="2" id="KW-1185">Reference proteome</keyword>
<comment type="caution">
    <text evidence="1">The sequence shown here is derived from an EMBL/GenBank/DDBJ whole genome shotgun (WGS) entry which is preliminary data.</text>
</comment>
<proteinExistence type="predicted"/>
<evidence type="ECO:0000313" key="1">
    <source>
        <dbReference type="EMBL" id="KAI4353372.1"/>
    </source>
</evidence>
<protein>
    <submittedName>
        <fullName evidence="1">Uncharacterized protein</fullName>
    </submittedName>
</protein>
<sequence>MTDVNVASFEAFLQAWTVRQNKYLEDLRSAQQHCHELQDADLRVLISMVLSHYQQYFEEKSRIAQHNVLLVFSPPWFSSLERTFLWIAGFKPGTGVQLVNTALDDLTEEQNMRLRQLKQETKSEERVLNDKLAKIHESVAAPPLVEMGRHHGRLCLNELGIAEENEVPSSLKASLEALVANADELRINTVLKIVEILRPAQTVKLLVAVAELLHKIRMWGLENDKQRSIG</sequence>
<dbReference type="Proteomes" id="UP000828941">
    <property type="component" value="Chromosome 2"/>
</dbReference>
<name>A0ACB9Q009_BAUVA</name>
<dbReference type="EMBL" id="CM039427">
    <property type="protein sequence ID" value="KAI4353372.1"/>
    <property type="molecule type" value="Genomic_DNA"/>
</dbReference>
<accession>A0ACB9Q009</accession>